<keyword evidence="2" id="KW-1185">Reference proteome</keyword>
<evidence type="ECO:0000313" key="1">
    <source>
        <dbReference type="EMBL" id="KAI1902537.1"/>
    </source>
</evidence>
<gene>
    <name evidence="1" type="ORF">AGOR_G00016890</name>
</gene>
<comment type="caution">
    <text evidence="1">The sequence shown here is derived from an EMBL/GenBank/DDBJ whole genome shotgun (WGS) entry which is preliminary data.</text>
</comment>
<sequence length="123" mass="14566">MLWRVLDGASQQIRVYDSKGTFQDLQPEEMNVLSHVFGQPWDLRSWRVTYPSQWLDRLIKLWSIRLHYGRLGVCTPRHTKRDRTRALIQQHGFGAVITDEEILAIHNQLEAGTLKSYFKSRWD</sequence>
<reference evidence="1" key="1">
    <citation type="submission" date="2021-01" db="EMBL/GenBank/DDBJ databases">
        <authorList>
            <person name="Zahm M."/>
            <person name="Roques C."/>
            <person name="Cabau C."/>
            <person name="Klopp C."/>
            <person name="Donnadieu C."/>
            <person name="Jouanno E."/>
            <person name="Lampietro C."/>
            <person name="Louis A."/>
            <person name="Herpin A."/>
            <person name="Echchiki A."/>
            <person name="Berthelot C."/>
            <person name="Parey E."/>
            <person name="Roest-Crollius H."/>
            <person name="Braasch I."/>
            <person name="Postlethwait J."/>
            <person name="Bobe J."/>
            <person name="Montfort J."/>
            <person name="Bouchez O."/>
            <person name="Begum T."/>
            <person name="Mejri S."/>
            <person name="Adams A."/>
            <person name="Chen W.-J."/>
            <person name="Guiguen Y."/>
        </authorList>
    </citation>
    <scope>NUCLEOTIDE SEQUENCE</scope>
    <source>
        <tissue evidence="1">Blood</tissue>
    </source>
</reference>
<proteinExistence type="predicted"/>
<dbReference type="Proteomes" id="UP000829720">
    <property type="component" value="Unassembled WGS sequence"/>
</dbReference>
<name>A0A8T3E4H6_9TELE</name>
<organism evidence="1 2">
    <name type="scientific">Albula goreensis</name>
    <dbReference type="NCBI Taxonomy" id="1534307"/>
    <lineage>
        <taxon>Eukaryota</taxon>
        <taxon>Metazoa</taxon>
        <taxon>Chordata</taxon>
        <taxon>Craniata</taxon>
        <taxon>Vertebrata</taxon>
        <taxon>Euteleostomi</taxon>
        <taxon>Actinopterygii</taxon>
        <taxon>Neopterygii</taxon>
        <taxon>Teleostei</taxon>
        <taxon>Albuliformes</taxon>
        <taxon>Albulidae</taxon>
        <taxon>Albula</taxon>
    </lineage>
</organism>
<evidence type="ECO:0000313" key="2">
    <source>
        <dbReference type="Proteomes" id="UP000829720"/>
    </source>
</evidence>
<dbReference type="EMBL" id="JAERUA010000002">
    <property type="protein sequence ID" value="KAI1902537.1"/>
    <property type="molecule type" value="Genomic_DNA"/>
</dbReference>
<dbReference type="OrthoDB" id="8948380at2759"/>
<accession>A0A8T3E4H6</accession>
<dbReference type="AlphaFoldDB" id="A0A8T3E4H6"/>
<protein>
    <submittedName>
        <fullName evidence="1">Uncharacterized protein</fullName>
    </submittedName>
</protein>